<evidence type="ECO:0000313" key="2">
    <source>
        <dbReference type="EMBL" id="KAF2287480.1"/>
    </source>
</evidence>
<feature type="region of interest" description="Disordered" evidence="1">
    <location>
        <begin position="34"/>
        <end position="83"/>
    </location>
</feature>
<proteinExistence type="predicted"/>
<feature type="compositionally biased region" description="Basic and acidic residues" evidence="1">
    <location>
        <begin position="72"/>
        <end position="83"/>
    </location>
</feature>
<reference evidence="2 3" key="1">
    <citation type="journal article" date="2020" name="Mol. Plant">
        <title>The Chromosome-Based Rubber Tree Genome Provides New Insights into Spurge Genome Evolution and Rubber Biosynthesis.</title>
        <authorList>
            <person name="Liu J."/>
            <person name="Shi C."/>
            <person name="Shi C.C."/>
            <person name="Li W."/>
            <person name="Zhang Q.J."/>
            <person name="Zhang Y."/>
            <person name="Li K."/>
            <person name="Lu H.F."/>
            <person name="Shi C."/>
            <person name="Zhu S.T."/>
            <person name="Xiao Z.Y."/>
            <person name="Nan H."/>
            <person name="Yue Y."/>
            <person name="Zhu X.G."/>
            <person name="Wu Y."/>
            <person name="Hong X.N."/>
            <person name="Fan G.Y."/>
            <person name="Tong Y."/>
            <person name="Zhang D."/>
            <person name="Mao C.L."/>
            <person name="Liu Y.L."/>
            <person name="Hao S.J."/>
            <person name="Liu W.Q."/>
            <person name="Lv M.Q."/>
            <person name="Zhang H.B."/>
            <person name="Liu Y."/>
            <person name="Hu-Tang G.R."/>
            <person name="Wang J.P."/>
            <person name="Wang J.H."/>
            <person name="Sun Y.H."/>
            <person name="Ni S.B."/>
            <person name="Chen W.B."/>
            <person name="Zhang X.C."/>
            <person name="Jiao Y.N."/>
            <person name="Eichler E.E."/>
            <person name="Li G.H."/>
            <person name="Liu X."/>
            <person name="Gao L.Z."/>
        </authorList>
    </citation>
    <scope>NUCLEOTIDE SEQUENCE [LARGE SCALE GENOMIC DNA]</scope>
    <source>
        <strain evidence="3">cv. GT1</strain>
        <tissue evidence="2">Leaf</tissue>
    </source>
</reference>
<evidence type="ECO:0000256" key="1">
    <source>
        <dbReference type="SAM" id="MobiDB-lite"/>
    </source>
</evidence>
<accession>A0A6A6KEX6</accession>
<evidence type="ECO:0000313" key="3">
    <source>
        <dbReference type="Proteomes" id="UP000467840"/>
    </source>
</evidence>
<dbReference type="AlphaFoldDB" id="A0A6A6KEX6"/>
<keyword evidence="3" id="KW-1185">Reference proteome</keyword>
<name>A0A6A6KEX6_HEVBR</name>
<protein>
    <submittedName>
        <fullName evidence="2">Uncharacterized protein</fullName>
    </submittedName>
</protein>
<gene>
    <name evidence="2" type="ORF">GH714_000849</name>
</gene>
<sequence length="206" mass="23683">MKAIGKQIIMKEEYVKRSSHYAEYAPTAIYTSITQHASHRSSNKAPKQDRRQPNSNSRTFDRNYRHPNPHGKAFDRDHRQPPRYVNNEHVDIARKVKLDAPEYDGKLDSNAFIDCTSNGIGKETSNSHSVVFYCHDKGHIAFQCPHRALALNQACEDEYESEHNSPNYKEEVTRPIDYSSYEDDLDIDDEHFNGGHCVLSTIVDDD</sequence>
<organism evidence="2 3">
    <name type="scientific">Hevea brasiliensis</name>
    <name type="common">Para rubber tree</name>
    <name type="synonym">Siphonia brasiliensis</name>
    <dbReference type="NCBI Taxonomy" id="3981"/>
    <lineage>
        <taxon>Eukaryota</taxon>
        <taxon>Viridiplantae</taxon>
        <taxon>Streptophyta</taxon>
        <taxon>Embryophyta</taxon>
        <taxon>Tracheophyta</taxon>
        <taxon>Spermatophyta</taxon>
        <taxon>Magnoliopsida</taxon>
        <taxon>eudicotyledons</taxon>
        <taxon>Gunneridae</taxon>
        <taxon>Pentapetalae</taxon>
        <taxon>rosids</taxon>
        <taxon>fabids</taxon>
        <taxon>Malpighiales</taxon>
        <taxon>Euphorbiaceae</taxon>
        <taxon>Crotonoideae</taxon>
        <taxon>Micrandreae</taxon>
        <taxon>Hevea</taxon>
    </lineage>
</organism>
<dbReference type="Proteomes" id="UP000467840">
    <property type="component" value="Chromosome 8"/>
</dbReference>
<dbReference type="EMBL" id="JAAGAX010000016">
    <property type="protein sequence ID" value="KAF2287480.1"/>
    <property type="molecule type" value="Genomic_DNA"/>
</dbReference>
<comment type="caution">
    <text evidence="2">The sequence shown here is derived from an EMBL/GenBank/DDBJ whole genome shotgun (WGS) entry which is preliminary data.</text>
</comment>